<gene>
    <name evidence="2" type="primary">AlNc14C418G11500</name>
    <name evidence="2" type="ORF">ALNC14_129550</name>
</gene>
<evidence type="ECO:0000313" key="2">
    <source>
        <dbReference type="EMBL" id="CCA26811.1"/>
    </source>
</evidence>
<dbReference type="AlphaFoldDB" id="F0WZ93"/>
<dbReference type="EMBL" id="FR824461">
    <property type="protein sequence ID" value="CCA26811.1"/>
    <property type="molecule type" value="Genomic_DNA"/>
</dbReference>
<proteinExistence type="predicted"/>
<feature type="compositionally biased region" description="Basic and acidic residues" evidence="1">
    <location>
        <begin position="50"/>
        <end position="68"/>
    </location>
</feature>
<reference evidence="2" key="1">
    <citation type="journal article" date="2011" name="PLoS Biol.">
        <title>Gene gain and loss during evolution of obligate parasitism in the white rust pathogen of Arabidopsis thaliana.</title>
        <authorList>
            <person name="Kemen E."/>
            <person name="Gardiner A."/>
            <person name="Schultz-Larsen T."/>
            <person name="Kemen A.C."/>
            <person name="Balmuth A.L."/>
            <person name="Robert-Seilaniantz A."/>
            <person name="Bailey K."/>
            <person name="Holub E."/>
            <person name="Studholme D.J."/>
            <person name="Maclean D."/>
            <person name="Jones J.D."/>
        </authorList>
    </citation>
    <scope>NUCLEOTIDE SEQUENCE</scope>
</reference>
<organism evidence="2">
    <name type="scientific">Albugo laibachii Nc14</name>
    <dbReference type="NCBI Taxonomy" id="890382"/>
    <lineage>
        <taxon>Eukaryota</taxon>
        <taxon>Sar</taxon>
        <taxon>Stramenopiles</taxon>
        <taxon>Oomycota</taxon>
        <taxon>Peronosporomycetes</taxon>
        <taxon>Albuginales</taxon>
        <taxon>Albuginaceae</taxon>
        <taxon>Albugo</taxon>
    </lineage>
</organism>
<name>F0WZ93_9STRA</name>
<dbReference type="HOGENOM" id="CLU_2799298_0_0_1"/>
<evidence type="ECO:0000256" key="1">
    <source>
        <dbReference type="SAM" id="MobiDB-lite"/>
    </source>
</evidence>
<protein>
    <submittedName>
        <fullName evidence="2">AlNc14C418G11500 protein</fullName>
    </submittedName>
</protein>
<feature type="region of interest" description="Disordered" evidence="1">
    <location>
        <begin position="46"/>
        <end position="68"/>
    </location>
</feature>
<accession>F0WZ93</accession>
<reference evidence="2" key="2">
    <citation type="submission" date="2011-02" db="EMBL/GenBank/DDBJ databases">
        <authorList>
            <person name="MacLean D."/>
        </authorList>
    </citation>
    <scope>NUCLEOTIDE SEQUENCE</scope>
</reference>
<sequence length="68" mass="7667">MQGTDTQDPEKHGINPKPAVELFNESILLMQIWNFSQKSAVANLHGAKHSGVDDSSHTIRSFSRERFE</sequence>